<feature type="transmembrane region" description="Helical" evidence="1">
    <location>
        <begin position="29"/>
        <end position="53"/>
    </location>
</feature>
<keyword evidence="1" id="KW-0472">Membrane</keyword>
<evidence type="ECO:0000313" key="2">
    <source>
        <dbReference type="EMBL" id="PIV12650.1"/>
    </source>
</evidence>
<evidence type="ECO:0000313" key="3">
    <source>
        <dbReference type="Proteomes" id="UP000230324"/>
    </source>
</evidence>
<organism evidence="2 3">
    <name type="scientific">Candidatus Nealsonbacteria bacterium CG03_land_8_20_14_0_80_36_12</name>
    <dbReference type="NCBI Taxonomy" id="1974701"/>
    <lineage>
        <taxon>Bacteria</taxon>
        <taxon>Candidatus Nealsoniibacteriota</taxon>
    </lineage>
</organism>
<dbReference type="AlphaFoldDB" id="A0A2M7BYF3"/>
<name>A0A2M7BYF3_9BACT</name>
<evidence type="ECO:0000256" key="1">
    <source>
        <dbReference type="SAM" id="Phobius"/>
    </source>
</evidence>
<keyword evidence="1" id="KW-1133">Transmembrane helix</keyword>
<sequence>MKNLKNKIVKEDKSSFPPFAVARVNEKGVVLIVTFLVLGLLLLLGSYFLSFAISESKISKSQGVSLTTYYLAEAGINEAIWKLKNDDSQADGDAPWKICFTSPADGCPDCDVWQDSFVRNYSQNSTTSVSIQNSQCARGEIIATSTVSLPQGKTARRVVKVKVLKAFGSLTKDSPIFAGSPSGESTIRASEMNVYDGNIFSNNNVNIKFKSEVNVYDNQATDEQEGQVLSVQNINITWSVLNASSSCAKNYCTEEICEKCPVDSAETPALDFDSEDSNSYKSKAEKAQEEGQCRVVGKNSAGSIVLTSNQCIFNEVEFEDLLWEVGKNGILILEHKTNGTAVSTYYIEGGINLKGGRELEVNGILVADETINIGEKYKWKGDSGFNQLTIIDPGQDIASGLLTKAKMNFGPYSSFQDINIKGLIYSQDEMKLTSIPYTFEVVGGIIARKFSLTSGFSPLNIHLDNAIIREGIWGGPQPPGETAPPYSPVVTVEHWEESY</sequence>
<accession>A0A2M7BYF3</accession>
<reference evidence="3" key="1">
    <citation type="submission" date="2017-09" db="EMBL/GenBank/DDBJ databases">
        <title>Depth-based differentiation of microbial function through sediment-hosted aquifers and enrichment of novel symbionts in the deep terrestrial subsurface.</title>
        <authorList>
            <person name="Probst A.J."/>
            <person name="Ladd B."/>
            <person name="Jarett J.K."/>
            <person name="Geller-Mcgrath D.E."/>
            <person name="Sieber C.M.K."/>
            <person name="Emerson J.B."/>
            <person name="Anantharaman K."/>
            <person name="Thomas B.C."/>
            <person name="Malmstrom R."/>
            <person name="Stieglmeier M."/>
            <person name="Klingl A."/>
            <person name="Woyke T."/>
            <person name="Ryan C.M."/>
            <person name="Banfield J.F."/>
        </authorList>
    </citation>
    <scope>NUCLEOTIDE SEQUENCE [LARGE SCALE GENOMIC DNA]</scope>
</reference>
<gene>
    <name evidence="2" type="ORF">COS47_01455</name>
</gene>
<evidence type="ECO:0008006" key="4">
    <source>
        <dbReference type="Google" id="ProtNLM"/>
    </source>
</evidence>
<protein>
    <recommendedName>
        <fullName evidence="4">Type 4 fimbrial biogenesis protein PilX N-terminal domain-containing protein</fullName>
    </recommendedName>
</protein>
<comment type="caution">
    <text evidence="2">The sequence shown here is derived from an EMBL/GenBank/DDBJ whole genome shotgun (WGS) entry which is preliminary data.</text>
</comment>
<dbReference type="Proteomes" id="UP000230324">
    <property type="component" value="Unassembled WGS sequence"/>
</dbReference>
<dbReference type="EMBL" id="PEUV01000030">
    <property type="protein sequence ID" value="PIV12650.1"/>
    <property type="molecule type" value="Genomic_DNA"/>
</dbReference>
<keyword evidence="1" id="KW-0812">Transmembrane</keyword>
<proteinExistence type="predicted"/>